<proteinExistence type="predicted"/>
<keyword evidence="7" id="KW-0249">Electron transport</keyword>
<name>A0A6U3NKH2_9STRA</name>
<evidence type="ECO:0000313" key="14">
    <source>
        <dbReference type="EMBL" id="CAD9313666.1"/>
    </source>
</evidence>
<feature type="transmembrane region" description="Helical" evidence="12">
    <location>
        <begin position="271"/>
        <end position="290"/>
    </location>
</feature>
<evidence type="ECO:0000256" key="6">
    <source>
        <dbReference type="ARBA" id="ARBA00022723"/>
    </source>
</evidence>
<evidence type="ECO:0000256" key="11">
    <source>
        <dbReference type="SAM" id="MobiDB-lite"/>
    </source>
</evidence>
<dbReference type="InterPro" id="IPR006593">
    <property type="entry name" value="Cyt_b561/ferric_Rdtase_TM"/>
</dbReference>
<evidence type="ECO:0000256" key="3">
    <source>
        <dbReference type="ARBA" id="ARBA00022448"/>
    </source>
</evidence>
<feature type="transmembrane region" description="Helical" evidence="12">
    <location>
        <begin position="145"/>
        <end position="160"/>
    </location>
</feature>
<evidence type="ECO:0000256" key="2">
    <source>
        <dbReference type="ARBA" id="ARBA00004141"/>
    </source>
</evidence>
<dbReference type="PANTHER" id="PTHR10106:SF0">
    <property type="entry name" value="LD36721P"/>
    <property type="match status" value="1"/>
</dbReference>
<dbReference type="InterPro" id="IPR043205">
    <property type="entry name" value="CYB561/CYBRD1-like"/>
</dbReference>
<keyword evidence="4" id="KW-0349">Heme</keyword>
<dbReference type="Pfam" id="PF03188">
    <property type="entry name" value="Cytochrom_B561"/>
    <property type="match status" value="1"/>
</dbReference>
<protein>
    <recommendedName>
        <fullName evidence="13">Cytochrome b561 domain-containing protein</fullName>
    </recommendedName>
</protein>
<accession>A0A6U3NKH2</accession>
<dbReference type="AlphaFoldDB" id="A0A6U3NKH2"/>
<keyword evidence="10 12" id="KW-0472">Membrane</keyword>
<evidence type="ECO:0000256" key="12">
    <source>
        <dbReference type="SAM" id="Phobius"/>
    </source>
</evidence>
<dbReference type="PANTHER" id="PTHR10106">
    <property type="entry name" value="CYTOCHROME B561-RELATED"/>
    <property type="match status" value="1"/>
</dbReference>
<evidence type="ECO:0000259" key="13">
    <source>
        <dbReference type="PROSITE" id="PS50939"/>
    </source>
</evidence>
<evidence type="ECO:0000256" key="7">
    <source>
        <dbReference type="ARBA" id="ARBA00022982"/>
    </source>
</evidence>
<dbReference type="SMART" id="SM00665">
    <property type="entry name" value="B561"/>
    <property type="match status" value="1"/>
</dbReference>
<dbReference type="PROSITE" id="PS50939">
    <property type="entry name" value="CYTOCHROME_B561"/>
    <property type="match status" value="1"/>
</dbReference>
<dbReference type="CDD" id="cd08554">
    <property type="entry name" value="Cyt_b561"/>
    <property type="match status" value="1"/>
</dbReference>
<evidence type="ECO:0000256" key="9">
    <source>
        <dbReference type="ARBA" id="ARBA00023004"/>
    </source>
</evidence>
<organism evidence="14">
    <name type="scientific">Ditylum brightwellii</name>
    <dbReference type="NCBI Taxonomy" id="49249"/>
    <lineage>
        <taxon>Eukaryota</taxon>
        <taxon>Sar</taxon>
        <taxon>Stramenopiles</taxon>
        <taxon>Ochrophyta</taxon>
        <taxon>Bacillariophyta</taxon>
        <taxon>Mediophyceae</taxon>
        <taxon>Lithodesmiophycidae</taxon>
        <taxon>Lithodesmiales</taxon>
        <taxon>Lithodesmiaceae</taxon>
        <taxon>Ditylum</taxon>
    </lineage>
</organism>
<evidence type="ECO:0000256" key="5">
    <source>
        <dbReference type="ARBA" id="ARBA00022692"/>
    </source>
</evidence>
<dbReference type="Gene3D" id="1.20.120.1770">
    <property type="match status" value="1"/>
</dbReference>
<evidence type="ECO:0000256" key="1">
    <source>
        <dbReference type="ARBA" id="ARBA00001970"/>
    </source>
</evidence>
<feature type="transmembrane region" description="Helical" evidence="12">
    <location>
        <begin position="180"/>
        <end position="202"/>
    </location>
</feature>
<keyword evidence="5 12" id="KW-0812">Transmembrane</keyword>
<feature type="transmembrane region" description="Helical" evidence="12">
    <location>
        <begin position="214"/>
        <end position="238"/>
    </location>
</feature>
<evidence type="ECO:0000256" key="10">
    <source>
        <dbReference type="ARBA" id="ARBA00023136"/>
    </source>
</evidence>
<keyword evidence="3" id="KW-0813">Transport</keyword>
<sequence>MANLEEGETPEWLRDAAESRGTESNPIISNAEPPPLNSFAMDQAIDRSATRAAGQALGTSQVYAAFLSHALALACMITVGIWVSQDAMGGGGVSWKAGDAKRVFNWHPVLMITAFSFMTIASLAFRSPYRCTSRRSTKIMHGTQWLVATVCAIVALIAVAKSHNDPLSGYIANLYSLHSWIGIAVIILYSCQFIAGVMAFALDLKFITPSMRANLLLLHKYVGPFVYNATAFTILLGIQEKEGFIGCGYHVEEADTVPFVHVLDIPGVCRISHTLGLLILLLAISTSYALHDFEKDNMRRD</sequence>
<dbReference type="GO" id="GO:0016020">
    <property type="term" value="C:membrane"/>
    <property type="evidence" value="ECO:0007669"/>
    <property type="project" value="UniProtKB-SubCell"/>
</dbReference>
<keyword evidence="6" id="KW-0479">Metal-binding</keyword>
<keyword evidence="8 12" id="KW-1133">Transmembrane helix</keyword>
<comment type="subcellular location">
    <subcellularLocation>
        <location evidence="2">Membrane</location>
        <topology evidence="2">Multi-pass membrane protein</topology>
    </subcellularLocation>
</comment>
<gene>
    <name evidence="14" type="ORF">DBRI1063_LOCUS72</name>
</gene>
<feature type="domain" description="Cytochrome b561" evidence="13">
    <location>
        <begin position="67"/>
        <end position="291"/>
    </location>
</feature>
<reference evidence="14" key="1">
    <citation type="submission" date="2021-01" db="EMBL/GenBank/DDBJ databases">
        <authorList>
            <person name="Corre E."/>
            <person name="Pelletier E."/>
            <person name="Niang G."/>
            <person name="Scheremetjew M."/>
            <person name="Finn R."/>
            <person name="Kale V."/>
            <person name="Holt S."/>
            <person name="Cochrane G."/>
            <person name="Meng A."/>
            <person name="Brown T."/>
            <person name="Cohen L."/>
        </authorList>
    </citation>
    <scope>NUCLEOTIDE SEQUENCE</scope>
    <source>
        <strain evidence="14">Pop2</strain>
    </source>
</reference>
<dbReference type="GO" id="GO:0016491">
    <property type="term" value="F:oxidoreductase activity"/>
    <property type="evidence" value="ECO:0007669"/>
    <property type="project" value="InterPro"/>
</dbReference>
<comment type="cofactor">
    <cofactor evidence="1">
        <name>heme b</name>
        <dbReference type="ChEBI" id="CHEBI:60344"/>
    </cofactor>
</comment>
<dbReference type="EMBL" id="HBGN01000134">
    <property type="protein sequence ID" value="CAD9313666.1"/>
    <property type="molecule type" value="Transcribed_RNA"/>
</dbReference>
<feature type="transmembrane region" description="Helical" evidence="12">
    <location>
        <begin position="103"/>
        <end position="125"/>
    </location>
</feature>
<evidence type="ECO:0000256" key="4">
    <source>
        <dbReference type="ARBA" id="ARBA00022617"/>
    </source>
</evidence>
<keyword evidence="9" id="KW-0408">Iron</keyword>
<feature type="transmembrane region" description="Helical" evidence="12">
    <location>
        <begin position="62"/>
        <end position="83"/>
    </location>
</feature>
<evidence type="ECO:0000256" key="8">
    <source>
        <dbReference type="ARBA" id="ARBA00022989"/>
    </source>
</evidence>
<feature type="region of interest" description="Disordered" evidence="11">
    <location>
        <begin position="16"/>
        <end position="35"/>
    </location>
</feature>
<dbReference type="GO" id="GO:0046872">
    <property type="term" value="F:metal ion binding"/>
    <property type="evidence" value="ECO:0007669"/>
    <property type="project" value="UniProtKB-KW"/>
</dbReference>